<sequence>MEAYLSFNGNCAEAFDFYGKCLDGKTLFSMTFGDSPMGAQTPADYKSKIMHATFEARGQKIMGSDMPPGMPFEGYKGFSLSVQSNDVEAGRKMFNALAEGGKVTMPYEPTFWAAGFGMLVDKFGVPWMVNVEQPAAKG</sequence>
<evidence type="ECO:0000313" key="2">
    <source>
        <dbReference type="EMBL" id="MEJ8826435.1"/>
    </source>
</evidence>
<dbReference type="PANTHER" id="PTHR33990">
    <property type="entry name" value="PROTEIN YJDN-RELATED"/>
    <property type="match status" value="1"/>
</dbReference>
<dbReference type="EMBL" id="JBBKZV010000034">
    <property type="protein sequence ID" value="MEJ8826435.1"/>
    <property type="molecule type" value="Genomic_DNA"/>
</dbReference>
<comment type="caution">
    <text evidence="2">The sequence shown here is derived from an EMBL/GenBank/DDBJ whole genome shotgun (WGS) entry which is preliminary data.</text>
</comment>
<gene>
    <name evidence="2" type="ORF">WKW80_31170</name>
</gene>
<dbReference type="Gene3D" id="3.10.180.10">
    <property type="entry name" value="2,3-Dihydroxybiphenyl 1,2-Dioxygenase, domain 1"/>
    <property type="match status" value="1"/>
</dbReference>
<evidence type="ECO:0000313" key="3">
    <source>
        <dbReference type="Proteomes" id="UP001363010"/>
    </source>
</evidence>
<dbReference type="SUPFAM" id="SSF54593">
    <property type="entry name" value="Glyoxalase/Bleomycin resistance protein/Dihydroxybiphenyl dioxygenase"/>
    <property type="match status" value="1"/>
</dbReference>
<dbReference type="Pfam" id="PF06983">
    <property type="entry name" value="3-dmu-9_3-mt"/>
    <property type="match status" value="1"/>
</dbReference>
<dbReference type="Proteomes" id="UP001363010">
    <property type="component" value="Unassembled WGS sequence"/>
</dbReference>
<dbReference type="PANTHER" id="PTHR33990:SF1">
    <property type="entry name" value="PROTEIN YJDN"/>
    <property type="match status" value="1"/>
</dbReference>
<protein>
    <submittedName>
        <fullName evidence="2">VOC family protein</fullName>
    </submittedName>
</protein>
<accession>A0ABU8W8R8</accession>
<organism evidence="2 3">
    <name type="scientific">Variovorax humicola</name>
    <dbReference type="NCBI Taxonomy" id="1769758"/>
    <lineage>
        <taxon>Bacteria</taxon>
        <taxon>Pseudomonadati</taxon>
        <taxon>Pseudomonadota</taxon>
        <taxon>Betaproteobacteria</taxon>
        <taxon>Burkholderiales</taxon>
        <taxon>Comamonadaceae</taxon>
        <taxon>Variovorax</taxon>
    </lineage>
</organism>
<name>A0ABU8W8R8_9BURK</name>
<reference evidence="2 3" key="1">
    <citation type="submission" date="2024-03" db="EMBL/GenBank/DDBJ databases">
        <title>Novel species of the genus Variovorax.</title>
        <authorList>
            <person name="Liu Q."/>
            <person name="Xin Y.-H."/>
        </authorList>
    </citation>
    <scope>NUCLEOTIDE SEQUENCE [LARGE SCALE GENOMIC DNA]</scope>
    <source>
        <strain evidence="2 3">KACC 18501</strain>
    </source>
</reference>
<evidence type="ECO:0000259" key="1">
    <source>
        <dbReference type="Pfam" id="PF06983"/>
    </source>
</evidence>
<proteinExistence type="predicted"/>
<dbReference type="CDD" id="cd06588">
    <property type="entry name" value="PhnB_like"/>
    <property type="match status" value="1"/>
</dbReference>
<dbReference type="RefSeq" id="WP_340367469.1">
    <property type="nucleotide sequence ID" value="NZ_JBBKZV010000034.1"/>
</dbReference>
<feature type="domain" description="PhnB-like" evidence="1">
    <location>
        <begin position="4"/>
        <end position="129"/>
    </location>
</feature>
<dbReference type="InterPro" id="IPR029068">
    <property type="entry name" value="Glyas_Bleomycin-R_OHBP_Dase"/>
</dbReference>
<keyword evidence="3" id="KW-1185">Reference proteome</keyword>
<dbReference type="InterPro" id="IPR028973">
    <property type="entry name" value="PhnB-like"/>
</dbReference>